<dbReference type="SUPFAM" id="SSF52833">
    <property type="entry name" value="Thioredoxin-like"/>
    <property type="match status" value="1"/>
</dbReference>
<reference evidence="8" key="2">
    <citation type="submission" date="2018-05" db="EMBL/GenBank/DDBJ databases">
        <title>OmerRS3 (Oryza meridionalis Reference Sequence Version 3).</title>
        <authorList>
            <person name="Zhang J."/>
            <person name="Kudrna D."/>
            <person name="Lee S."/>
            <person name="Talag J."/>
            <person name="Welchert J."/>
            <person name="Wing R.A."/>
        </authorList>
    </citation>
    <scope>NUCLEOTIDE SEQUENCE [LARGE SCALE GENOMIC DNA]</scope>
    <source>
        <strain evidence="8">cv. OR44</strain>
    </source>
</reference>
<dbReference type="FunFam" id="1.20.1050.10:FF:000004">
    <property type="entry name" value="Glutathione S-transferase F2"/>
    <property type="match status" value="1"/>
</dbReference>
<dbReference type="InterPro" id="IPR004045">
    <property type="entry name" value="Glutathione_S-Trfase_N"/>
</dbReference>
<dbReference type="EnsemblPlants" id="OMERI01G39950.1">
    <property type="protein sequence ID" value="OMERI01G39950.1"/>
    <property type="gene ID" value="OMERI01G39950"/>
</dbReference>
<dbReference type="Gramene" id="OMERI01G39950.1">
    <property type="protein sequence ID" value="OMERI01G39950.1"/>
    <property type="gene ID" value="OMERI01G39950"/>
</dbReference>
<dbReference type="Gene3D" id="1.20.1050.10">
    <property type="match status" value="1"/>
</dbReference>
<dbReference type="HOGENOM" id="CLU_011226_5_1_1"/>
<dbReference type="AlphaFoldDB" id="A0A0E0CCN0"/>
<dbReference type="STRING" id="40149.A0A0E0CCN0"/>
<dbReference type="FunFam" id="3.40.30.10:FF:000016">
    <property type="entry name" value="Glutathione S-transferase F2"/>
    <property type="match status" value="1"/>
</dbReference>
<dbReference type="SUPFAM" id="SSF47616">
    <property type="entry name" value="GST C-terminal domain-like"/>
    <property type="match status" value="1"/>
</dbReference>
<dbReference type="Proteomes" id="UP000008021">
    <property type="component" value="Chromosome 1"/>
</dbReference>
<evidence type="ECO:0000256" key="1">
    <source>
        <dbReference type="ARBA" id="ARBA00003701"/>
    </source>
</evidence>
<reference evidence="8" key="1">
    <citation type="submission" date="2015-04" db="UniProtKB">
        <authorList>
            <consortium name="EnsemblPlants"/>
        </authorList>
    </citation>
    <scope>IDENTIFICATION</scope>
</reference>
<dbReference type="CDD" id="cd03187">
    <property type="entry name" value="GST_C_Phi"/>
    <property type="match status" value="1"/>
</dbReference>
<evidence type="ECO:0000256" key="2">
    <source>
        <dbReference type="ARBA" id="ARBA00010128"/>
    </source>
</evidence>
<dbReference type="GO" id="GO:0043295">
    <property type="term" value="F:glutathione binding"/>
    <property type="evidence" value="ECO:0007669"/>
    <property type="project" value="TreeGrafter"/>
</dbReference>
<evidence type="ECO:0000313" key="9">
    <source>
        <dbReference type="Proteomes" id="UP000008021"/>
    </source>
</evidence>
<dbReference type="eggNOG" id="KOG0867">
    <property type="taxonomic scope" value="Eukaryota"/>
</dbReference>
<protein>
    <recommendedName>
        <fullName evidence="3">glutathione transferase</fullName>
        <ecNumber evidence="3">2.5.1.18</ecNumber>
    </recommendedName>
</protein>
<dbReference type="PANTHER" id="PTHR43900:SF3">
    <property type="entry name" value="GLUTATHIONE S-TRANSFERASE RHO"/>
    <property type="match status" value="1"/>
</dbReference>
<dbReference type="Gene3D" id="3.40.30.10">
    <property type="entry name" value="Glutaredoxin"/>
    <property type="match status" value="1"/>
</dbReference>
<dbReference type="GO" id="GO:0006749">
    <property type="term" value="P:glutathione metabolic process"/>
    <property type="evidence" value="ECO:0007669"/>
    <property type="project" value="TreeGrafter"/>
</dbReference>
<feature type="domain" description="GST N-terminal" evidence="6">
    <location>
        <begin position="6"/>
        <end position="87"/>
    </location>
</feature>
<comment type="similarity">
    <text evidence="2">Belongs to the GST superfamily. Phi family.</text>
</comment>
<dbReference type="GO" id="GO:0009635">
    <property type="term" value="P:response to herbicide"/>
    <property type="evidence" value="ECO:0007669"/>
    <property type="project" value="UniProtKB-ARBA"/>
</dbReference>
<dbReference type="SFLD" id="SFLDG01150">
    <property type="entry name" value="Main.1:_Beta-like"/>
    <property type="match status" value="1"/>
</dbReference>
<evidence type="ECO:0000256" key="4">
    <source>
        <dbReference type="ARBA" id="ARBA00022679"/>
    </source>
</evidence>
<feature type="domain" description="GST C-terminal" evidence="7">
    <location>
        <begin position="93"/>
        <end position="221"/>
    </location>
</feature>
<dbReference type="InterPro" id="IPR004046">
    <property type="entry name" value="GST_C"/>
</dbReference>
<dbReference type="PANTHER" id="PTHR43900">
    <property type="entry name" value="GLUTATHIONE S-TRANSFERASE RHO"/>
    <property type="match status" value="1"/>
</dbReference>
<dbReference type="GO" id="GO:0005737">
    <property type="term" value="C:cytoplasm"/>
    <property type="evidence" value="ECO:0007669"/>
    <property type="project" value="TreeGrafter"/>
</dbReference>
<dbReference type="SFLD" id="SFLDG00358">
    <property type="entry name" value="Main_(cytGST)"/>
    <property type="match status" value="1"/>
</dbReference>
<comment type="catalytic activity">
    <reaction evidence="5">
        <text>RX + glutathione = an S-substituted glutathione + a halide anion + H(+)</text>
        <dbReference type="Rhea" id="RHEA:16437"/>
        <dbReference type="ChEBI" id="CHEBI:15378"/>
        <dbReference type="ChEBI" id="CHEBI:16042"/>
        <dbReference type="ChEBI" id="CHEBI:17792"/>
        <dbReference type="ChEBI" id="CHEBI:57925"/>
        <dbReference type="ChEBI" id="CHEBI:90779"/>
        <dbReference type="EC" id="2.5.1.18"/>
    </reaction>
</comment>
<dbReference type="EC" id="2.5.1.18" evidence="3"/>
<dbReference type="GO" id="GO:0004364">
    <property type="term" value="F:glutathione transferase activity"/>
    <property type="evidence" value="ECO:0007669"/>
    <property type="project" value="UniProtKB-EC"/>
</dbReference>
<dbReference type="Pfam" id="PF00043">
    <property type="entry name" value="GST_C"/>
    <property type="match status" value="1"/>
</dbReference>
<dbReference type="PROSITE" id="PS50404">
    <property type="entry name" value="GST_NTER"/>
    <property type="match status" value="1"/>
</dbReference>
<dbReference type="InterPro" id="IPR036282">
    <property type="entry name" value="Glutathione-S-Trfase_C_sf"/>
</dbReference>
<sequence>MAGEGGKLRVYGMALSPNVVRVATVLNEKGLDFDLVPVDLRTAAHKQPDFLALNPFGQIPVLQDGDEVLYESRAINRYIATKYKAEGADLLPAEASPAKLEVWLEVESHHFYPAISGLVFQLLIKPLLGGATDTAAVDEHAAALARVLDVYDAHLAGSRYLAGDRFTLADANHMSYLLFLSKTPMAELVASRPHVKAWWDDISARPAWKKTASAIPFPPAA</sequence>
<proteinExistence type="inferred from homology"/>
<dbReference type="CDD" id="cd03053">
    <property type="entry name" value="GST_N_Phi"/>
    <property type="match status" value="1"/>
</dbReference>
<keyword evidence="9" id="KW-1185">Reference proteome</keyword>
<dbReference type="Pfam" id="PF02798">
    <property type="entry name" value="GST_N"/>
    <property type="match status" value="1"/>
</dbReference>
<keyword evidence="4" id="KW-0808">Transferase</keyword>
<dbReference type="SFLD" id="SFLDG01154">
    <property type="entry name" value="Main.5:_Phi-like"/>
    <property type="match status" value="1"/>
</dbReference>
<dbReference type="InterPro" id="IPR010987">
    <property type="entry name" value="Glutathione-S-Trfase_C-like"/>
</dbReference>
<organism evidence="8">
    <name type="scientific">Oryza meridionalis</name>
    <dbReference type="NCBI Taxonomy" id="40149"/>
    <lineage>
        <taxon>Eukaryota</taxon>
        <taxon>Viridiplantae</taxon>
        <taxon>Streptophyta</taxon>
        <taxon>Embryophyta</taxon>
        <taxon>Tracheophyta</taxon>
        <taxon>Spermatophyta</taxon>
        <taxon>Magnoliopsida</taxon>
        <taxon>Liliopsida</taxon>
        <taxon>Poales</taxon>
        <taxon>Poaceae</taxon>
        <taxon>BOP clade</taxon>
        <taxon>Oryzoideae</taxon>
        <taxon>Oryzeae</taxon>
        <taxon>Oryzinae</taxon>
        <taxon>Oryza</taxon>
    </lineage>
</organism>
<evidence type="ECO:0000256" key="3">
    <source>
        <dbReference type="ARBA" id="ARBA00012452"/>
    </source>
</evidence>
<dbReference type="SFLD" id="SFLDS00019">
    <property type="entry name" value="Glutathione_Transferase_(cytos"/>
    <property type="match status" value="1"/>
</dbReference>
<dbReference type="PROSITE" id="PS50405">
    <property type="entry name" value="GST_CTER"/>
    <property type="match status" value="1"/>
</dbReference>
<evidence type="ECO:0000259" key="7">
    <source>
        <dbReference type="PROSITE" id="PS50405"/>
    </source>
</evidence>
<name>A0A0E0CCN0_9ORYZ</name>
<comment type="function">
    <text evidence="1">Conjugation of reduced glutathione to a wide number of exogenous and endogenous hydrophobic electrophiles.</text>
</comment>
<evidence type="ECO:0000256" key="5">
    <source>
        <dbReference type="ARBA" id="ARBA00047960"/>
    </source>
</evidence>
<evidence type="ECO:0000313" key="8">
    <source>
        <dbReference type="EnsemblPlants" id="OMERI01G39950.1"/>
    </source>
</evidence>
<dbReference type="InterPro" id="IPR040079">
    <property type="entry name" value="Glutathione_S-Trfase"/>
</dbReference>
<accession>A0A0E0CCN0</accession>
<evidence type="ECO:0000259" key="6">
    <source>
        <dbReference type="PROSITE" id="PS50404"/>
    </source>
</evidence>
<dbReference type="InterPro" id="IPR034347">
    <property type="entry name" value="GST_Phi_C"/>
</dbReference>
<dbReference type="InterPro" id="IPR036249">
    <property type="entry name" value="Thioredoxin-like_sf"/>
</dbReference>